<gene>
    <name evidence="21" type="ORF">GMO_05030</name>
</gene>
<evidence type="ECO:0000313" key="22">
    <source>
        <dbReference type="Proteomes" id="UP000004949"/>
    </source>
</evidence>
<dbReference type="InterPro" id="IPR020476">
    <property type="entry name" value="Nudix_hydrolase"/>
</dbReference>
<evidence type="ECO:0000256" key="8">
    <source>
        <dbReference type="ARBA" id="ARBA00022842"/>
    </source>
</evidence>
<dbReference type="eggNOG" id="COG1670">
    <property type="taxonomic scope" value="Bacteria"/>
</dbReference>
<evidence type="ECO:0000256" key="2">
    <source>
        <dbReference type="ARBA" id="ARBA00005582"/>
    </source>
</evidence>
<feature type="domain" description="Nudix hydrolase" evidence="20">
    <location>
        <begin position="210"/>
        <end position="339"/>
    </location>
</feature>
<keyword evidence="8" id="KW-0460">Magnesium</keyword>
<dbReference type="SUPFAM" id="SSF55729">
    <property type="entry name" value="Acyl-CoA N-acyltransferases (Nat)"/>
    <property type="match status" value="1"/>
</dbReference>
<dbReference type="eggNOG" id="COG0494">
    <property type="taxonomic scope" value="Bacteria"/>
</dbReference>
<dbReference type="InterPro" id="IPR047127">
    <property type="entry name" value="MutT-like"/>
</dbReference>
<evidence type="ECO:0000256" key="14">
    <source>
        <dbReference type="ARBA" id="ARBA00041592"/>
    </source>
</evidence>
<evidence type="ECO:0000256" key="13">
    <source>
        <dbReference type="ARBA" id="ARBA00040794"/>
    </source>
</evidence>
<keyword evidence="4" id="KW-0235">DNA replication</keyword>
<dbReference type="GO" id="GO:0044715">
    <property type="term" value="F:8-oxo-dGDP phosphatase activity"/>
    <property type="evidence" value="ECO:0007669"/>
    <property type="project" value="TreeGrafter"/>
</dbReference>
<dbReference type="OrthoDB" id="9810648at2"/>
<protein>
    <recommendedName>
        <fullName evidence="13">8-oxo-dGTP diphosphatase</fullName>
        <ecNumber evidence="12">3.6.1.55</ecNumber>
    </recommendedName>
    <alternativeName>
        <fullName evidence="16">7,8-dihydro-8-oxoguanine-triphosphatase</fullName>
    </alternativeName>
    <alternativeName>
        <fullName evidence="15">Mutator protein MutT</fullName>
    </alternativeName>
    <alternativeName>
        <fullName evidence="14">dGTP pyrophosphohydrolase</fullName>
    </alternativeName>
</protein>
<dbReference type="GO" id="GO:0006281">
    <property type="term" value="P:DNA repair"/>
    <property type="evidence" value="ECO:0007669"/>
    <property type="project" value="UniProtKB-KW"/>
</dbReference>
<keyword evidence="5" id="KW-0479">Metal-binding</keyword>
<dbReference type="InterPro" id="IPR016181">
    <property type="entry name" value="Acyl_CoA_acyltransferase"/>
</dbReference>
<comment type="catalytic activity">
    <reaction evidence="11">
        <text>8-oxo-GTP + H2O = 8-oxo-GMP + diphosphate + H(+)</text>
        <dbReference type="Rhea" id="RHEA:67616"/>
        <dbReference type="ChEBI" id="CHEBI:15377"/>
        <dbReference type="ChEBI" id="CHEBI:15378"/>
        <dbReference type="ChEBI" id="CHEBI:33019"/>
        <dbReference type="ChEBI" id="CHEBI:143553"/>
        <dbReference type="ChEBI" id="CHEBI:145694"/>
    </reaction>
</comment>
<evidence type="ECO:0000256" key="10">
    <source>
        <dbReference type="ARBA" id="ARBA00035861"/>
    </source>
</evidence>
<dbReference type="InterPro" id="IPR000086">
    <property type="entry name" value="NUDIX_hydrolase_dom"/>
</dbReference>
<dbReference type="GO" id="GO:0044716">
    <property type="term" value="F:8-oxo-GDP phosphatase activity"/>
    <property type="evidence" value="ECO:0007669"/>
    <property type="project" value="TreeGrafter"/>
</dbReference>
<reference evidence="21 22" key="1">
    <citation type="submission" date="2011-10" db="EMBL/GenBank/DDBJ databases">
        <title>Genome sequence of Gluconobacter morbifer G707, isolated from Drosophila gut.</title>
        <authorList>
            <person name="Lee W.-J."/>
            <person name="Kim E.-K."/>
        </authorList>
    </citation>
    <scope>NUCLEOTIDE SEQUENCE [LARGE SCALE GENOMIC DNA]</scope>
    <source>
        <strain evidence="21 22">G707</strain>
    </source>
</reference>
<comment type="caution">
    <text evidence="21">The sequence shown here is derived from an EMBL/GenBank/DDBJ whole genome shotgun (WGS) entry which is preliminary data.</text>
</comment>
<evidence type="ECO:0000256" key="15">
    <source>
        <dbReference type="ARBA" id="ARBA00041979"/>
    </source>
</evidence>
<dbReference type="PROSITE" id="PS00893">
    <property type="entry name" value="NUDIX_BOX"/>
    <property type="match status" value="1"/>
</dbReference>
<dbReference type="AlphaFoldDB" id="G6XG88"/>
<evidence type="ECO:0000256" key="5">
    <source>
        <dbReference type="ARBA" id="ARBA00022723"/>
    </source>
</evidence>
<accession>G6XG88</accession>
<name>G6XG88_9PROT</name>
<evidence type="ECO:0000256" key="3">
    <source>
        <dbReference type="ARBA" id="ARBA00022457"/>
    </source>
</evidence>
<evidence type="ECO:0000256" key="6">
    <source>
        <dbReference type="ARBA" id="ARBA00022763"/>
    </source>
</evidence>
<dbReference type="PROSITE" id="PS51186">
    <property type="entry name" value="GNAT"/>
    <property type="match status" value="1"/>
</dbReference>
<dbReference type="Gene3D" id="3.90.79.10">
    <property type="entry name" value="Nucleoside Triphosphate Pyrophosphohydrolase"/>
    <property type="match status" value="1"/>
</dbReference>
<dbReference type="CDD" id="cd03425">
    <property type="entry name" value="NUDIX_MutT_NudA_like"/>
    <property type="match status" value="1"/>
</dbReference>
<sequence length="342" mass="37514">MTPDLKAGEFLLRPLHPDDAPALHRLVNDWSVVRMLSRLPFPYPRPLAEQWIASTRDSSLHGSAHHFAITKEGKLLGAVGVVLSDDRRSGSLGYWLASAHWGQGVTTQVAGRVMDWALTVLKLEKLTADVAEDNPASASVLRKLGFQQTGSSRRRFVSRGHDCPVVLYELTRKAFMEQPDTAPQDLPLPPTADPSPSPAPVPPPPPQPRPRTLLVVAGALLDAEGRILLAKRPEGKRLAGLWEFPGGKVERDETPEQALLREMKEELGVDLTGACLAPFTFVSENAGPFHLLMPLYVIRRWRGAPVPREGQELAWVPASDLGTYPMPDPDLPLIPLLQDLLG</sequence>
<keyword evidence="7 17" id="KW-0378">Hydrolase</keyword>
<evidence type="ECO:0000259" key="20">
    <source>
        <dbReference type="PROSITE" id="PS51462"/>
    </source>
</evidence>
<dbReference type="EC" id="3.6.1.55" evidence="12"/>
<dbReference type="GO" id="GO:0008413">
    <property type="term" value="F:8-oxo-7,8-dihydroguanosine triphosphate pyrophosphatase activity"/>
    <property type="evidence" value="ECO:0007669"/>
    <property type="project" value="TreeGrafter"/>
</dbReference>
<dbReference type="PANTHER" id="PTHR47707:SF1">
    <property type="entry name" value="NUDIX HYDROLASE FAMILY PROTEIN"/>
    <property type="match status" value="1"/>
</dbReference>
<evidence type="ECO:0000256" key="16">
    <source>
        <dbReference type="ARBA" id="ARBA00042798"/>
    </source>
</evidence>
<evidence type="ECO:0000256" key="1">
    <source>
        <dbReference type="ARBA" id="ARBA00001946"/>
    </source>
</evidence>
<feature type="domain" description="N-acetyltransferase" evidence="19">
    <location>
        <begin position="10"/>
        <end position="173"/>
    </location>
</feature>
<dbReference type="Pfam" id="PF13302">
    <property type="entry name" value="Acetyltransf_3"/>
    <property type="match status" value="1"/>
</dbReference>
<feature type="region of interest" description="Disordered" evidence="18">
    <location>
        <begin position="180"/>
        <end position="211"/>
    </location>
</feature>
<proteinExistence type="inferred from homology"/>
<dbReference type="InterPro" id="IPR000182">
    <property type="entry name" value="GNAT_dom"/>
</dbReference>
<dbReference type="PANTHER" id="PTHR47707">
    <property type="entry name" value="8-OXO-DGTP DIPHOSPHATASE"/>
    <property type="match status" value="1"/>
</dbReference>
<organism evidence="21 22">
    <name type="scientific">Gluconobacter morbifer G707</name>
    <dbReference type="NCBI Taxonomy" id="1088869"/>
    <lineage>
        <taxon>Bacteria</taxon>
        <taxon>Pseudomonadati</taxon>
        <taxon>Pseudomonadota</taxon>
        <taxon>Alphaproteobacteria</taxon>
        <taxon>Acetobacterales</taxon>
        <taxon>Acetobacteraceae</taxon>
        <taxon>Gluconobacter</taxon>
    </lineage>
</organism>
<comment type="catalytic activity">
    <reaction evidence="10">
        <text>8-oxo-dGTP + H2O = 8-oxo-dGMP + diphosphate + H(+)</text>
        <dbReference type="Rhea" id="RHEA:31575"/>
        <dbReference type="ChEBI" id="CHEBI:15377"/>
        <dbReference type="ChEBI" id="CHEBI:15378"/>
        <dbReference type="ChEBI" id="CHEBI:33019"/>
        <dbReference type="ChEBI" id="CHEBI:63224"/>
        <dbReference type="ChEBI" id="CHEBI:77896"/>
        <dbReference type="EC" id="3.6.1.55"/>
    </reaction>
</comment>
<dbReference type="Proteomes" id="UP000004949">
    <property type="component" value="Unassembled WGS sequence"/>
</dbReference>
<keyword evidence="21" id="KW-0808">Transferase</keyword>
<dbReference type="Gene3D" id="3.40.630.30">
    <property type="match status" value="1"/>
</dbReference>
<dbReference type="GO" id="GO:0046872">
    <property type="term" value="F:metal ion binding"/>
    <property type="evidence" value="ECO:0007669"/>
    <property type="project" value="UniProtKB-KW"/>
</dbReference>
<evidence type="ECO:0000256" key="12">
    <source>
        <dbReference type="ARBA" id="ARBA00038905"/>
    </source>
</evidence>
<feature type="compositionally biased region" description="Pro residues" evidence="18">
    <location>
        <begin position="186"/>
        <end position="209"/>
    </location>
</feature>
<evidence type="ECO:0000256" key="11">
    <source>
        <dbReference type="ARBA" id="ARBA00036904"/>
    </source>
</evidence>
<evidence type="ECO:0000256" key="7">
    <source>
        <dbReference type="ARBA" id="ARBA00022801"/>
    </source>
</evidence>
<dbReference type="EMBL" id="AGQV01000001">
    <property type="protein sequence ID" value="EHH69196.1"/>
    <property type="molecule type" value="Genomic_DNA"/>
</dbReference>
<dbReference type="Pfam" id="PF00293">
    <property type="entry name" value="NUDIX"/>
    <property type="match status" value="1"/>
</dbReference>
<dbReference type="InterPro" id="IPR015797">
    <property type="entry name" value="NUDIX_hydrolase-like_dom_sf"/>
</dbReference>
<evidence type="ECO:0000256" key="17">
    <source>
        <dbReference type="RuleBase" id="RU003476"/>
    </source>
</evidence>
<dbReference type="PROSITE" id="PS51462">
    <property type="entry name" value="NUDIX"/>
    <property type="match status" value="1"/>
</dbReference>
<dbReference type="PATRIC" id="fig|1088869.3.peg.511"/>
<evidence type="ECO:0000256" key="9">
    <source>
        <dbReference type="ARBA" id="ARBA00023204"/>
    </source>
</evidence>
<comment type="similarity">
    <text evidence="2 17">Belongs to the Nudix hydrolase family.</text>
</comment>
<dbReference type="STRING" id="1088869.GMO_05030"/>
<evidence type="ECO:0000259" key="19">
    <source>
        <dbReference type="PROSITE" id="PS51186"/>
    </source>
</evidence>
<keyword evidence="9" id="KW-0234">DNA repair</keyword>
<dbReference type="GO" id="GO:0016747">
    <property type="term" value="F:acyltransferase activity, transferring groups other than amino-acyl groups"/>
    <property type="evidence" value="ECO:0007669"/>
    <property type="project" value="InterPro"/>
</dbReference>
<keyword evidence="6" id="KW-0227">DNA damage</keyword>
<evidence type="ECO:0000256" key="4">
    <source>
        <dbReference type="ARBA" id="ARBA00022705"/>
    </source>
</evidence>
<dbReference type="GO" id="GO:0006260">
    <property type="term" value="P:DNA replication"/>
    <property type="evidence" value="ECO:0007669"/>
    <property type="project" value="UniProtKB-KW"/>
</dbReference>
<evidence type="ECO:0000256" key="18">
    <source>
        <dbReference type="SAM" id="MobiDB-lite"/>
    </source>
</evidence>
<dbReference type="SUPFAM" id="SSF55811">
    <property type="entry name" value="Nudix"/>
    <property type="match status" value="1"/>
</dbReference>
<comment type="cofactor">
    <cofactor evidence="1">
        <name>Mg(2+)</name>
        <dbReference type="ChEBI" id="CHEBI:18420"/>
    </cofactor>
</comment>
<dbReference type="GO" id="GO:0035539">
    <property type="term" value="F:8-oxo-7,8-dihydrodeoxyguanosine triphosphate pyrophosphatase activity"/>
    <property type="evidence" value="ECO:0007669"/>
    <property type="project" value="UniProtKB-EC"/>
</dbReference>
<dbReference type="RefSeq" id="WP_008850653.1">
    <property type="nucleotide sequence ID" value="NZ_AGQV01000001.1"/>
</dbReference>
<dbReference type="PRINTS" id="PR00502">
    <property type="entry name" value="NUDIXFAMILY"/>
</dbReference>
<keyword evidence="3" id="KW-0515">Mutator protein</keyword>
<evidence type="ECO:0000313" key="21">
    <source>
        <dbReference type="EMBL" id="EHH69196.1"/>
    </source>
</evidence>
<dbReference type="InterPro" id="IPR020084">
    <property type="entry name" value="NUDIX_hydrolase_CS"/>
</dbReference>
<keyword evidence="22" id="KW-1185">Reference proteome</keyword>